<protein>
    <submittedName>
        <fullName evidence="2">Uncharacterized protein</fullName>
    </submittedName>
</protein>
<evidence type="ECO:0000313" key="2">
    <source>
        <dbReference type="EMBL" id="CAD5207233.1"/>
    </source>
</evidence>
<dbReference type="AlphaFoldDB" id="A0A811JUR4"/>
<evidence type="ECO:0000256" key="1">
    <source>
        <dbReference type="SAM" id="MobiDB-lite"/>
    </source>
</evidence>
<reference evidence="2" key="1">
    <citation type="submission" date="2020-09" db="EMBL/GenBank/DDBJ databases">
        <authorList>
            <person name="Kikuchi T."/>
        </authorList>
    </citation>
    <scope>NUCLEOTIDE SEQUENCE</scope>
    <source>
        <strain evidence="2">SH1</strain>
    </source>
</reference>
<dbReference type="Proteomes" id="UP000614601">
    <property type="component" value="Unassembled WGS sequence"/>
</dbReference>
<comment type="caution">
    <text evidence="2">The sequence shown here is derived from an EMBL/GenBank/DDBJ whole genome shotgun (WGS) entry which is preliminary data.</text>
</comment>
<keyword evidence="3" id="KW-1185">Reference proteome</keyword>
<dbReference type="EMBL" id="CAJFCW020000001">
    <property type="protein sequence ID" value="CAG9084871.1"/>
    <property type="molecule type" value="Genomic_DNA"/>
</dbReference>
<sequence>MALNNGEVNGQANVNGGDENRRVPSWAGAVAYEPSLKEETSAFGKVVAYDLERIGEVDKTLYKSLKLQIQKLLGDSKAGLLLPNEETFTDDSTIVLE</sequence>
<accession>A0A811JUR4</accession>
<dbReference type="EMBL" id="CAJFDH010000001">
    <property type="protein sequence ID" value="CAD5207233.1"/>
    <property type="molecule type" value="Genomic_DNA"/>
</dbReference>
<organism evidence="2 3">
    <name type="scientific">Bursaphelenchus okinawaensis</name>
    <dbReference type="NCBI Taxonomy" id="465554"/>
    <lineage>
        <taxon>Eukaryota</taxon>
        <taxon>Metazoa</taxon>
        <taxon>Ecdysozoa</taxon>
        <taxon>Nematoda</taxon>
        <taxon>Chromadorea</taxon>
        <taxon>Rhabditida</taxon>
        <taxon>Tylenchina</taxon>
        <taxon>Tylenchomorpha</taxon>
        <taxon>Aphelenchoidea</taxon>
        <taxon>Aphelenchoididae</taxon>
        <taxon>Bursaphelenchus</taxon>
    </lineage>
</organism>
<feature type="region of interest" description="Disordered" evidence="1">
    <location>
        <begin position="1"/>
        <end position="23"/>
    </location>
</feature>
<dbReference type="Proteomes" id="UP000783686">
    <property type="component" value="Unassembled WGS sequence"/>
</dbReference>
<gene>
    <name evidence="2" type="ORF">BOKJ2_LOCUS1917</name>
</gene>
<evidence type="ECO:0000313" key="3">
    <source>
        <dbReference type="Proteomes" id="UP000614601"/>
    </source>
</evidence>
<proteinExistence type="predicted"/>
<name>A0A811JUR4_9BILA</name>
<feature type="compositionally biased region" description="Polar residues" evidence="1">
    <location>
        <begin position="1"/>
        <end position="14"/>
    </location>
</feature>